<dbReference type="AlphaFoldDB" id="A0AA38H2M9"/>
<gene>
    <name evidence="2" type="ORF">KI387_003443</name>
</gene>
<dbReference type="GO" id="GO:0034472">
    <property type="term" value="P:snRNA 3'-end processing"/>
    <property type="evidence" value="ECO:0007669"/>
    <property type="project" value="TreeGrafter"/>
</dbReference>
<dbReference type="PANTHER" id="PTHR28608:SF1">
    <property type="entry name" value="INTEGRATOR COMPLEX SUBUNIT 2"/>
    <property type="match status" value="1"/>
</dbReference>
<organism evidence="2 3">
    <name type="scientific">Taxus chinensis</name>
    <name type="common">Chinese yew</name>
    <name type="synonym">Taxus wallichiana var. chinensis</name>
    <dbReference type="NCBI Taxonomy" id="29808"/>
    <lineage>
        <taxon>Eukaryota</taxon>
        <taxon>Viridiplantae</taxon>
        <taxon>Streptophyta</taxon>
        <taxon>Embryophyta</taxon>
        <taxon>Tracheophyta</taxon>
        <taxon>Spermatophyta</taxon>
        <taxon>Pinopsida</taxon>
        <taxon>Pinidae</taxon>
        <taxon>Conifers II</taxon>
        <taxon>Cupressales</taxon>
        <taxon>Taxaceae</taxon>
        <taxon>Taxus</taxon>
    </lineage>
</organism>
<feature type="non-terminal residue" evidence="2">
    <location>
        <position position="1"/>
    </location>
</feature>
<dbReference type="InterPro" id="IPR029321">
    <property type="entry name" value="INTS2"/>
</dbReference>
<dbReference type="PANTHER" id="PTHR28608">
    <property type="entry name" value="INTEGRATOR COMPLEX SUBUNIT 2"/>
    <property type="match status" value="1"/>
</dbReference>
<name>A0AA38H2M9_TAXCH</name>
<proteinExistence type="predicted"/>
<protein>
    <submittedName>
        <fullName evidence="2">Uncharacterized protein</fullName>
    </submittedName>
</protein>
<dbReference type="EMBL" id="JAHRHJ020000001">
    <property type="protein sequence ID" value="KAH9331335.1"/>
    <property type="molecule type" value="Genomic_DNA"/>
</dbReference>
<feature type="compositionally biased region" description="Basic and acidic residues" evidence="1">
    <location>
        <begin position="80"/>
        <end position="92"/>
    </location>
</feature>
<evidence type="ECO:0000313" key="2">
    <source>
        <dbReference type="EMBL" id="KAH9331335.1"/>
    </source>
</evidence>
<dbReference type="GO" id="GO:0032039">
    <property type="term" value="C:integrator complex"/>
    <property type="evidence" value="ECO:0007669"/>
    <property type="project" value="InterPro"/>
</dbReference>
<sequence>MAEMITGFLHYGASPAPVESVSPSIADDFVPSLVLHAHDDPSIAPPLLFPLVSNPRTPNAMSYASIDFEEVRQLVSLVEEKQEADNSVEERGQNGTGDSDEDCWERDWGSLNRHCSEDECLTFEAADQMHRAQIAITSLHKRASDFFCIIDSGTTAESWWIQQCKAEGSIWSSEAFISDLLSMLPIAVSRSPDLLEPEILVKGLLTAKWGGALLAT</sequence>
<evidence type="ECO:0000313" key="3">
    <source>
        <dbReference type="Proteomes" id="UP000824469"/>
    </source>
</evidence>
<dbReference type="Proteomes" id="UP000824469">
    <property type="component" value="Unassembled WGS sequence"/>
</dbReference>
<keyword evidence="3" id="KW-1185">Reference proteome</keyword>
<accession>A0AA38H2M9</accession>
<reference evidence="2 3" key="1">
    <citation type="journal article" date="2021" name="Nat. Plants">
        <title>The Taxus genome provides insights into paclitaxel biosynthesis.</title>
        <authorList>
            <person name="Xiong X."/>
            <person name="Gou J."/>
            <person name="Liao Q."/>
            <person name="Li Y."/>
            <person name="Zhou Q."/>
            <person name="Bi G."/>
            <person name="Li C."/>
            <person name="Du R."/>
            <person name="Wang X."/>
            <person name="Sun T."/>
            <person name="Guo L."/>
            <person name="Liang H."/>
            <person name="Lu P."/>
            <person name="Wu Y."/>
            <person name="Zhang Z."/>
            <person name="Ro D.K."/>
            <person name="Shang Y."/>
            <person name="Huang S."/>
            <person name="Yan J."/>
        </authorList>
    </citation>
    <scope>NUCLEOTIDE SEQUENCE [LARGE SCALE GENOMIC DNA]</scope>
    <source>
        <strain evidence="2">Ta-2019</strain>
    </source>
</reference>
<feature type="region of interest" description="Disordered" evidence="1">
    <location>
        <begin position="80"/>
        <end position="103"/>
    </location>
</feature>
<comment type="caution">
    <text evidence="2">The sequence shown here is derived from an EMBL/GenBank/DDBJ whole genome shotgun (WGS) entry which is preliminary data.</text>
</comment>
<evidence type="ECO:0000256" key="1">
    <source>
        <dbReference type="SAM" id="MobiDB-lite"/>
    </source>
</evidence>